<name>A0ABY5P9H2_9LACT</name>
<dbReference type="InterPro" id="IPR036542">
    <property type="entry name" value="PTS_IIA_lac/cel_sf"/>
</dbReference>
<keyword evidence="3" id="KW-0808">Transferase</keyword>
<keyword evidence="1" id="KW-0813">Transport</keyword>
<dbReference type="InterPro" id="IPR003188">
    <property type="entry name" value="PTS_IIA_lac/cel"/>
</dbReference>
<dbReference type="PROSITE" id="PS51095">
    <property type="entry name" value="PTS_EIIA_TYPE_3"/>
    <property type="match status" value="1"/>
</dbReference>
<proteinExistence type="predicted"/>
<keyword evidence="7" id="KW-1185">Reference proteome</keyword>
<dbReference type="Proteomes" id="UP001315967">
    <property type="component" value="Chromosome"/>
</dbReference>
<dbReference type="PANTHER" id="PTHR34382">
    <property type="entry name" value="PTS SYSTEM N,N'-DIACETYLCHITOBIOSE-SPECIFIC EIIA COMPONENT"/>
    <property type="match status" value="1"/>
</dbReference>
<evidence type="ECO:0000256" key="1">
    <source>
        <dbReference type="ARBA" id="ARBA00022448"/>
    </source>
</evidence>
<sequence>MPMDTQLELISMNLIANAGDARSYGFRALEAAKQGNFKEADDFLQKASEASNQAHQYQTDLLTNEANGEQLDINVLLIHAQDHLMTSMLAVELIKELVDIYRTRGEE</sequence>
<evidence type="ECO:0000313" key="6">
    <source>
        <dbReference type="EMBL" id="UUX35406.1"/>
    </source>
</evidence>
<dbReference type="Gene3D" id="1.20.58.80">
    <property type="entry name" value="Phosphotransferase system, lactose/cellobiose-type IIA subunit"/>
    <property type="match status" value="1"/>
</dbReference>
<keyword evidence="2" id="KW-0762">Sugar transport</keyword>
<evidence type="ECO:0000256" key="4">
    <source>
        <dbReference type="ARBA" id="ARBA00022683"/>
    </source>
</evidence>
<gene>
    <name evidence="6" type="ORF">NRE15_07110</name>
</gene>
<dbReference type="PIRSF" id="PIRSF000699">
    <property type="entry name" value="PTS_IILac_III"/>
    <property type="match status" value="1"/>
</dbReference>
<evidence type="ECO:0000256" key="3">
    <source>
        <dbReference type="ARBA" id="ARBA00022679"/>
    </source>
</evidence>
<evidence type="ECO:0000313" key="7">
    <source>
        <dbReference type="Proteomes" id="UP001315967"/>
    </source>
</evidence>
<organism evidence="6 7">
    <name type="scientific">Fundicoccus culcitae</name>
    <dbReference type="NCBI Taxonomy" id="2969821"/>
    <lineage>
        <taxon>Bacteria</taxon>
        <taxon>Bacillati</taxon>
        <taxon>Bacillota</taxon>
        <taxon>Bacilli</taxon>
        <taxon>Lactobacillales</taxon>
        <taxon>Aerococcaceae</taxon>
        <taxon>Fundicoccus</taxon>
    </lineage>
</organism>
<keyword evidence="4" id="KW-0598">Phosphotransferase system</keyword>
<evidence type="ECO:0000256" key="5">
    <source>
        <dbReference type="PROSITE-ProRule" id="PRU00418"/>
    </source>
</evidence>
<dbReference type="SUPFAM" id="SSF46973">
    <property type="entry name" value="Enzyme IIa from lactose specific PTS, IIa-lac"/>
    <property type="match status" value="1"/>
</dbReference>
<accession>A0ABY5P9H2</accession>
<evidence type="ECO:0000256" key="2">
    <source>
        <dbReference type="ARBA" id="ARBA00022597"/>
    </source>
</evidence>
<reference evidence="6 7" key="1">
    <citation type="submission" date="2022-08" db="EMBL/GenBank/DDBJ databases">
        <title>Aerococcaceae sp. nov isolated from spoiled eye mask.</title>
        <authorList>
            <person name="Zhou G."/>
            <person name="Xie X.-B."/>
            <person name="Shi Q.-S."/>
            <person name="Wang Y.-S."/>
            <person name="Wen X."/>
            <person name="Peng H."/>
            <person name="Yang X.-J."/>
            <person name="Tao H.-B."/>
            <person name="Huang X.-M."/>
        </authorList>
    </citation>
    <scope>NUCLEOTIDE SEQUENCE [LARGE SCALE GENOMIC DNA]</scope>
    <source>
        <strain evidence="7">DM20194951</strain>
    </source>
</reference>
<dbReference type="Pfam" id="PF02255">
    <property type="entry name" value="PTS_IIA"/>
    <property type="match status" value="1"/>
</dbReference>
<dbReference type="RefSeq" id="WP_313794894.1">
    <property type="nucleotide sequence ID" value="NZ_CP102453.1"/>
</dbReference>
<protein>
    <submittedName>
        <fullName evidence="6">PTS lactose/cellobiose transporter subunit IIA</fullName>
    </submittedName>
</protein>
<dbReference type="PANTHER" id="PTHR34382:SF7">
    <property type="entry name" value="PTS SYSTEM N,N'-DIACETYLCHITOBIOSE-SPECIFIC EIIA COMPONENT"/>
    <property type="match status" value="1"/>
</dbReference>
<dbReference type="EMBL" id="CP102453">
    <property type="protein sequence ID" value="UUX35406.1"/>
    <property type="molecule type" value="Genomic_DNA"/>
</dbReference>
<dbReference type="CDD" id="cd00215">
    <property type="entry name" value="PTS_IIA_lac"/>
    <property type="match status" value="1"/>
</dbReference>
<feature type="modified residue" description="Phosphohistidine; by HPr" evidence="5">
    <location>
        <position position="79"/>
    </location>
</feature>